<dbReference type="PROSITE" id="PS50113">
    <property type="entry name" value="PAC"/>
    <property type="match status" value="1"/>
</dbReference>
<reference evidence="12 13" key="1">
    <citation type="submission" date="2021-12" db="EMBL/GenBank/DDBJ databases">
        <title>Genome sequencing of bacteria with rrn-lacking chromosome and rrn-plasmid.</title>
        <authorList>
            <person name="Anda M."/>
            <person name="Iwasaki W."/>
        </authorList>
    </citation>
    <scope>NUCLEOTIDE SEQUENCE [LARGE SCALE GENOMIC DNA]</scope>
    <source>
        <strain evidence="12 13">NBRC 15940</strain>
    </source>
</reference>
<dbReference type="RefSeq" id="WP_060686338.1">
    <property type="nucleotide sequence ID" value="NZ_BQKE01000001.1"/>
</dbReference>
<dbReference type="InterPro" id="IPR003661">
    <property type="entry name" value="HisK_dim/P_dom"/>
</dbReference>
<dbReference type="SMART" id="SM00448">
    <property type="entry name" value="REC"/>
    <property type="match status" value="1"/>
</dbReference>
<dbReference type="InterPro" id="IPR004358">
    <property type="entry name" value="Sig_transdc_His_kin-like_C"/>
</dbReference>
<dbReference type="SUPFAM" id="SSF52172">
    <property type="entry name" value="CheY-like"/>
    <property type="match status" value="1"/>
</dbReference>
<evidence type="ECO:0000259" key="9">
    <source>
        <dbReference type="PROSITE" id="PS50109"/>
    </source>
</evidence>
<keyword evidence="4" id="KW-0808">Transferase</keyword>
<evidence type="ECO:0000256" key="7">
    <source>
        <dbReference type="PROSITE-ProRule" id="PRU00169"/>
    </source>
</evidence>
<gene>
    <name evidence="12" type="ORF">PEDI_15700</name>
</gene>
<dbReference type="Proteomes" id="UP001310022">
    <property type="component" value="Unassembled WGS sequence"/>
</dbReference>
<dbReference type="Gene3D" id="3.40.50.2300">
    <property type="match status" value="1"/>
</dbReference>
<dbReference type="InterPro" id="IPR035965">
    <property type="entry name" value="PAS-like_dom_sf"/>
</dbReference>
<name>A0AAN5ALM1_9BACT</name>
<dbReference type="Pfam" id="PF02518">
    <property type="entry name" value="HATPase_c"/>
    <property type="match status" value="1"/>
</dbReference>
<dbReference type="SMART" id="SM00387">
    <property type="entry name" value="HATPase_c"/>
    <property type="match status" value="1"/>
</dbReference>
<dbReference type="InterPro" id="IPR001789">
    <property type="entry name" value="Sig_transdc_resp-reg_receiver"/>
</dbReference>
<dbReference type="Gene3D" id="3.30.565.10">
    <property type="entry name" value="Histidine kinase-like ATPase, C-terminal domain"/>
    <property type="match status" value="1"/>
</dbReference>
<dbReference type="SMART" id="SM00388">
    <property type="entry name" value="HisKA"/>
    <property type="match status" value="1"/>
</dbReference>
<comment type="catalytic activity">
    <reaction evidence="1">
        <text>ATP + protein L-histidine = ADP + protein N-phospho-L-histidine.</text>
        <dbReference type="EC" id="2.7.13.3"/>
    </reaction>
</comment>
<comment type="caution">
    <text evidence="12">The sequence shown here is derived from an EMBL/GenBank/DDBJ whole genome shotgun (WGS) entry which is preliminary data.</text>
</comment>
<dbReference type="Gene3D" id="1.10.287.130">
    <property type="match status" value="1"/>
</dbReference>
<dbReference type="PANTHER" id="PTHR43711:SF26">
    <property type="entry name" value="SENSOR HISTIDINE KINASE RCSC"/>
    <property type="match status" value="1"/>
</dbReference>
<dbReference type="CDD" id="cd00082">
    <property type="entry name" value="HisKA"/>
    <property type="match status" value="1"/>
</dbReference>
<dbReference type="PROSITE" id="PS50110">
    <property type="entry name" value="RESPONSE_REGULATORY"/>
    <property type="match status" value="1"/>
</dbReference>
<dbReference type="PRINTS" id="PR00344">
    <property type="entry name" value="BCTRLSENSOR"/>
</dbReference>
<keyword evidence="3 7" id="KW-0597">Phosphoprotein</keyword>
<keyword evidence="5" id="KW-0418">Kinase</keyword>
<evidence type="ECO:0000313" key="12">
    <source>
        <dbReference type="EMBL" id="GJM61018.1"/>
    </source>
</evidence>
<keyword evidence="8" id="KW-0175">Coiled coil</keyword>
<dbReference type="EMBL" id="BQKE01000001">
    <property type="protein sequence ID" value="GJM61018.1"/>
    <property type="molecule type" value="Genomic_DNA"/>
</dbReference>
<evidence type="ECO:0000256" key="5">
    <source>
        <dbReference type="ARBA" id="ARBA00022777"/>
    </source>
</evidence>
<dbReference type="PANTHER" id="PTHR43711">
    <property type="entry name" value="TWO-COMPONENT HISTIDINE KINASE"/>
    <property type="match status" value="1"/>
</dbReference>
<dbReference type="AlphaFoldDB" id="A0AAN5ALM1"/>
<feature type="domain" description="Response regulatory" evidence="10">
    <location>
        <begin position="6"/>
        <end position="123"/>
    </location>
</feature>
<dbReference type="NCBIfam" id="TIGR00229">
    <property type="entry name" value="sensory_box"/>
    <property type="match status" value="1"/>
</dbReference>
<dbReference type="SUPFAM" id="SSF47384">
    <property type="entry name" value="Homodimeric domain of signal transducing histidine kinase"/>
    <property type="match status" value="1"/>
</dbReference>
<evidence type="ECO:0000256" key="2">
    <source>
        <dbReference type="ARBA" id="ARBA00012438"/>
    </source>
</evidence>
<dbReference type="InterPro" id="IPR036890">
    <property type="entry name" value="HATPase_C_sf"/>
</dbReference>
<dbReference type="InterPro" id="IPR036097">
    <property type="entry name" value="HisK_dim/P_sf"/>
</dbReference>
<dbReference type="InterPro" id="IPR000014">
    <property type="entry name" value="PAS"/>
</dbReference>
<evidence type="ECO:0000256" key="3">
    <source>
        <dbReference type="ARBA" id="ARBA00022553"/>
    </source>
</evidence>
<evidence type="ECO:0000259" key="11">
    <source>
        <dbReference type="PROSITE" id="PS50113"/>
    </source>
</evidence>
<dbReference type="PROSITE" id="PS50109">
    <property type="entry name" value="HIS_KIN"/>
    <property type="match status" value="1"/>
</dbReference>
<evidence type="ECO:0000256" key="4">
    <source>
        <dbReference type="ARBA" id="ARBA00022679"/>
    </source>
</evidence>
<feature type="coiled-coil region" evidence="8">
    <location>
        <begin position="130"/>
        <end position="175"/>
    </location>
</feature>
<keyword evidence="13" id="KW-1185">Reference proteome</keyword>
<dbReference type="CDD" id="cd00075">
    <property type="entry name" value="HATPase"/>
    <property type="match status" value="1"/>
</dbReference>
<sequence>MDDQVRILFIDDDEEDYIITKDLISEIPNRNYSIEWISNYQDGLQAIRHHDHDVYLVDYRLGAYTGIELIREAVQLGITAPLILLTGQLDQQVDDQAVEVGAADYVYKGGLNSYILDRSIRYSLRHAQNLVHIQHLNEELEQRVEDRTRELAVAVKKLKRSNDSLEKQIEVRRSTEKALRQSQRLYKAIARNFPKGIISVVDRNFDFVFIDGQELDILGLASKRMIGMPATDFLATEEKGIWMENFNSVFQGNTVAFEVSIGTSAYKVNGVPLFNSLGYVKQILLVLQNITEAKKAEEEIRRSLAKEIELNELKTRFVTTASHEFRTPLSTILSSASLIGRYTESEQQDRRDKHVGRIKSSVNNLTGILNDFLSISKLEEGKIKNTPETIVVKEKAQQVVDEIQVLLRNGQQINFDFQGAEEDVIKIDPQIFKNILINLLSNAIKYSQEGKEIVLGIEMRAEQMKVRVKDNGMGISDSEQVHIFERFFRANNAQNIQGTGLGLNIVKKYVDMLGGEISFESALGEGTTFHINIPHQIEA</sequence>
<dbReference type="Pfam" id="PF00512">
    <property type="entry name" value="HisKA"/>
    <property type="match status" value="1"/>
</dbReference>
<dbReference type="CDD" id="cd00156">
    <property type="entry name" value="REC"/>
    <property type="match status" value="1"/>
</dbReference>
<accession>A0AAN5ALM1</accession>
<dbReference type="Pfam" id="PF00072">
    <property type="entry name" value="Response_reg"/>
    <property type="match status" value="1"/>
</dbReference>
<dbReference type="Gene3D" id="3.30.450.20">
    <property type="entry name" value="PAS domain"/>
    <property type="match status" value="1"/>
</dbReference>
<dbReference type="SUPFAM" id="SSF55874">
    <property type="entry name" value="ATPase domain of HSP90 chaperone/DNA topoisomerase II/histidine kinase"/>
    <property type="match status" value="1"/>
</dbReference>
<dbReference type="InterPro" id="IPR000700">
    <property type="entry name" value="PAS-assoc_C"/>
</dbReference>
<evidence type="ECO:0000256" key="1">
    <source>
        <dbReference type="ARBA" id="ARBA00000085"/>
    </source>
</evidence>
<organism evidence="12 13">
    <name type="scientific">Persicobacter diffluens</name>
    <dbReference type="NCBI Taxonomy" id="981"/>
    <lineage>
        <taxon>Bacteria</taxon>
        <taxon>Pseudomonadati</taxon>
        <taxon>Bacteroidota</taxon>
        <taxon>Cytophagia</taxon>
        <taxon>Cytophagales</taxon>
        <taxon>Persicobacteraceae</taxon>
        <taxon>Persicobacter</taxon>
    </lineage>
</organism>
<protein>
    <recommendedName>
        <fullName evidence="2">histidine kinase</fullName>
        <ecNumber evidence="2">2.7.13.3</ecNumber>
    </recommendedName>
</protein>
<feature type="modified residue" description="4-aspartylphosphate" evidence="7">
    <location>
        <position position="58"/>
    </location>
</feature>
<evidence type="ECO:0000256" key="8">
    <source>
        <dbReference type="SAM" id="Coils"/>
    </source>
</evidence>
<proteinExistence type="predicted"/>
<evidence type="ECO:0000313" key="13">
    <source>
        <dbReference type="Proteomes" id="UP001310022"/>
    </source>
</evidence>
<dbReference type="InterPro" id="IPR011006">
    <property type="entry name" value="CheY-like_superfamily"/>
</dbReference>
<keyword evidence="6" id="KW-0902">Two-component regulatory system</keyword>
<dbReference type="InterPro" id="IPR005467">
    <property type="entry name" value="His_kinase_dom"/>
</dbReference>
<dbReference type="GO" id="GO:0000155">
    <property type="term" value="F:phosphorelay sensor kinase activity"/>
    <property type="evidence" value="ECO:0007669"/>
    <property type="project" value="InterPro"/>
</dbReference>
<dbReference type="InterPro" id="IPR050736">
    <property type="entry name" value="Sensor_HK_Regulatory"/>
</dbReference>
<dbReference type="InterPro" id="IPR003594">
    <property type="entry name" value="HATPase_dom"/>
</dbReference>
<evidence type="ECO:0000259" key="10">
    <source>
        <dbReference type="PROSITE" id="PS50110"/>
    </source>
</evidence>
<feature type="domain" description="Histidine kinase" evidence="9">
    <location>
        <begin position="320"/>
        <end position="537"/>
    </location>
</feature>
<evidence type="ECO:0000256" key="6">
    <source>
        <dbReference type="ARBA" id="ARBA00023012"/>
    </source>
</evidence>
<dbReference type="FunFam" id="3.30.565.10:FF:000006">
    <property type="entry name" value="Sensor histidine kinase WalK"/>
    <property type="match status" value="1"/>
</dbReference>
<dbReference type="EC" id="2.7.13.3" evidence="2"/>
<dbReference type="SUPFAM" id="SSF55785">
    <property type="entry name" value="PYP-like sensor domain (PAS domain)"/>
    <property type="match status" value="1"/>
</dbReference>
<feature type="domain" description="PAC" evidence="11">
    <location>
        <begin position="237"/>
        <end position="302"/>
    </location>
</feature>